<dbReference type="KEGG" id="lbc:LACBIDRAFT_327173"/>
<dbReference type="InterPro" id="IPR055304">
    <property type="entry name" value="CHCHD2/10-like"/>
</dbReference>
<dbReference type="GeneID" id="6076726"/>
<dbReference type="Proteomes" id="UP000001194">
    <property type="component" value="Unassembled WGS sequence"/>
</dbReference>
<dbReference type="PANTHER" id="PTHR13523">
    <property type="entry name" value="COILED-COIL-HELIX-COILED-COIL-HELIX DOMAIN CONTAINING 2/NUR77"/>
    <property type="match status" value="1"/>
</dbReference>
<sequence>MGAQAAAQPKQPGMIAQMAATAGSVAIGSTIGHGLSSMLFGGSSNSAAPVAEAPPVQQQQQQQMGGVSCEVQAKDFTRCLEKADLPSCTWYLDQLKACQAAAAPY</sequence>
<dbReference type="OrthoDB" id="1106148at2759"/>
<dbReference type="PANTHER" id="PTHR13523:SF2">
    <property type="entry name" value="COILED-COIL-HELIX-COILED-COIL-HELIX DOMAIN CONTAINING 2, ISOFORM A-RELATED"/>
    <property type="match status" value="1"/>
</dbReference>
<dbReference type="RefSeq" id="XP_001881044.1">
    <property type="nucleotide sequence ID" value="XM_001881009.1"/>
</dbReference>
<dbReference type="HOGENOM" id="CLU_093520_0_2_1"/>
<dbReference type="STRING" id="486041.B0DBD9"/>
<accession>B0DBD9</accession>
<reference evidence="1 2" key="1">
    <citation type="journal article" date="2008" name="Nature">
        <title>The genome of Laccaria bicolor provides insights into mycorrhizal symbiosis.</title>
        <authorList>
            <person name="Martin F."/>
            <person name="Aerts A."/>
            <person name="Ahren D."/>
            <person name="Brun A."/>
            <person name="Danchin E.G.J."/>
            <person name="Duchaussoy F."/>
            <person name="Gibon J."/>
            <person name="Kohler A."/>
            <person name="Lindquist E."/>
            <person name="Pereda V."/>
            <person name="Salamov A."/>
            <person name="Shapiro H.J."/>
            <person name="Wuyts J."/>
            <person name="Blaudez D."/>
            <person name="Buee M."/>
            <person name="Brokstein P."/>
            <person name="Canbaeck B."/>
            <person name="Cohen D."/>
            <person name="Courty P.E."/>
            <person name="Coutinho P.M."/>
            <person name="Delaruelle C."/>
            <person name="Detter J.C."/>
            <person name="Deveau A."/>
            <person name="DiFazio S."/>
            <person name="Duplessis S."/>
            <person name="Fraissinet-Tachet L."/>
            <person name="Lucic E."/>
            <person name="Frey-Klett P."/>
            <person name="Fourrey C."/>
            <person name="Feussner I."/>
            <person name="Gay G."/>
            <person name="Grimwood J."/>
            <person name="Hoegger P.J."/>
            <person name="Jain P."/>
            <person name="Kilaru S."/>
            <person name="Labbe J."/>
            <person name="Lin Y.C."/>
            <person name="Legue V."/>
            <person name="Le Tacon F."/>
            <person name="Marmeisse R."/>
            <person name="Melayah D."/>
            <person name="Montanini B."/>
            <person name="Muratet M."/>
            <person name="Nehls U."/>
            <person name="Niculita-Hirzel H."/>
            <person name="Oudot-Le Secq M.P."/>
            <person name="Peter M."/>
            <person name="Quesneville H."/>
            <person name="Rajashekar B."/>
            <person name="Reich M."/>
            <person name="Rouhier N."/>
            <person name="Schmutz J."/>
            <person name="Yin T."/>
            <person name="Chalot M."/>
            <person name="Henrissat B."/>
            <person name="Kuees U."/>
            <person name="Lucas S."/>
            <person name="Van de Peer Y."/>
            <person name="Podila G.K."/>
            <person name="Polle A."/>
            <person name="Pukkila P.J."/>
            <person name="Richardson P.M."/>
            <person name="Rouze P."/>
            <person name="Sanders I.R."/>
            <person name="Stajich J.E."/>
            <person name="Tunlid A."/>
            <person name="Tuskan G."/>
            <person name="Grigoriev I.V."/>
        </authorList>
    </citation>
    <scope>NUCLEOTIDE SEQUENCE [LARGE SCALE GENOMIC DNA]</scope>
    <source>
        <strain evidence="2">S238N-H82 / ATCC MYA-4686</strain>
    </source>
</reference>
<dbReference type="FunCoup" id="B0DBD9">
    <property type="interactions" value="299"/>
</dbReference>
<evidence type="ECO:0000313" key="1">
    <source>
        <dbReference type="EMBL" id="EDR07974.1"/>
    </source>
</evidence>
<keyword evidence="2" id="KW-1185">Reference proteome</keyword>
<dbReference type="InParanoid" id="B0DBD9"/>
<dbReference type="AlphaFoldDB" id="B0DBD9"/>
<dbReference type="GO" id="GO:0005634">
    <property type="term" value="C:nucleus"/>
    <property type="evidence" value="ECO:0007669"/>
    <property type="project" value="TreeGrafter"/>
</dbReference>
<gene>
    <name evidence="1" type="ORF">LACBIDRAFT_327173</name>
</gene>
<dbReference type="EMBL" id="DS547102">
    <property type="protein sequence ID" value="EDR07974.1"/>
    <property type="molecule type" value="Genomic_DNA"/>
</dbReference>
<dbReference type="GO" id="GO:0007005">
    <property type="term" value="P:mitochondrion organization"/>
    <property type="evidence" value="ECO:0007669"/>
    <property type="project" value="InterPro"/>
</dbReference>
<dbReference type="GO" id="GO:0005739">
    <property type="term" value="C:mitochondrion"/>
    <property type="evidence" value="ECO:0007669"/>
    <property type="project" value="TreeGrafter"/>
</dbReference>
<proteinExistence type="predicted"/>
<evidence type="ECO:0000313" key="2">
    <source>
        <dbReference type="Proteomes" id="UP000001194"/>
    </source>
</evidence>
<name>B0DBD9_LACBS</name>
<organism evidence="2">
    <name type="scientific">Laccaria bicolor (strain S238N-H82 / ATCC MYA-4686)</name>
    <name type="common">Bicoloured deceiver</name>
    <name type="synonym">Laccaria laccata var. bicolor</name>
    <dbReference type="NCBI Taxonomy" id="486041"/>
    <lineage>
        <taxon>Eukaryota</taxon>
        <taxon>Fungi</taxon>
        <taxon>Dikarya</taxon>
        <taxon>Basidiomycota</taxon>
        <taxon>Agaricomycotina</taxon>
        <taxon>Agaricomycetes</taxon>
        <taxon>Agaricomycetidae</taxon>
        <taxon>Agaricales</taxon>
        <taxon>Agaricineae</taxon>
        <taxon>Hydnangiaceae</taxon>
        <taxon>Laccaria</taxon>
    </lineage>
</organism>
<protein>
    <submittedName>
        <fullName evidence="1">Predicted protein</fullName>
    </submittedName>
</protein>